<gene>
    <name evidence="8" type="ORF">HZF05_19530</name>
</gene>
<dbReference type="InterPro" id="IPR003661">
    <property type="entry name" value="HisK_dim/P_dom"/>
</dbReference>
<dbReference type="InterPro" id="IPR036890">
    <property type="entry name" value="HATPase_C_sf"/>
</dbReference>
<dbReference type="SUPFAM" id="SSF47384">
    <property type="entry name" value="Homodimeric domain of signal transducing histidine kinase"/>
    <property type="match status" value="1"/>
</dbReference>
<dbReference type="Gene3D" id="3.30.450.20">
    <property type="entry name" value="PAS domain"/>
    <property type="match status" value="3"/>
</dbReference>
<proteinExistence type="predicted"/>
<evidence type="ECO:0000256" key="6">
    <source>
        <dbReference type="ARBA" id="ARBA00023012"/>
    </source>
</evidence>
<evidence type="ECO:0000256" key="3">
    <source>
        <dbReference type="ARBA" id="ARBA00022553"/>
    </source>
</evidence>
<dbReference type="SMART" id="SM00388">
    <property type="entry name" value="HisKA"/>
    <property type="match status" value="1"/>
</dbReference>
<evidence type="ECO:0000256" key="4">
    <source>
        <dbReference type="ARBA" id="ARBA00022679"/>
    </source>
</evidence>
<evidence type="ECO:0000259" key="7">
    <source>
        <dbReference type="PROSITE" id="PS50109"/>
    </source>
</evidence>
<protein>
    <recommendedName>
        <fullName evidence="2">histidine kinase</fullName>
        <ecNumber evidence="2">2.7.13.3</ecNumber>
    </recommendedName>
</protein>
<dbReference type="SMART" id="SM00387">
    <property type="entry name" value="HATPase_c"/>
    <property type="match status" value="1"/>
</dbReference>
<dbReference type="InterPro" id="IPR036097">
    <property type="entry name" value="HisK_dim/P_sf"/>
</dbReference>
<dbReference type="PRINTS" id="PR00344">
    <property type="entry name" value="BCTRLSENSOR"/>
</dbReference>
<dbReference type="EC" id="2.7.13.3" evidence="2"/>
<dbReference type="AlphaFoldDB" id="A0A838LCB5"/>
<dbReference type="SUPFAM" id="SSF55785">
    <property type="entry name" value="PYP-like sensor domain (PAS domain)"/>
    <property type="match status" value="2"/>
</dbReference>
<dbReference type="Pfam" id="PF00512">
    <property type="entry name" value="HisKA"/>
    <property type="match status" value="1"/>
</dbReference>
<name>A0A838LCB5_9SPHN</name>
<evidence type="ECO:0000256" key="5">
    <source>
        <dbReference type="ARBA" id="ARBA00022777"/>
    </source>
</evidence>
<dbReference type="CDD" id="cd00082">
    <property type="entry name" value="HisKA"/>
    <property type="match status" value="1"/>
</dbReference>
<evidence type="ECO:0000313" key="9">
    <source>
        <dbReference type="Proteomes" id="UP000570166"/>
    </source>
</evidence>
<dbReference type="InterPro" id="IPR005467">
    <property type="entry name" value="His_kinase_dom"/>
</dbReference>
<comment type="caution">
    <text evidence="8">The sequence shown here is derived from an EMBL/GenBank/DDBJ whole genome shotgun (WGS) entry which is preliminary data.</text>
</comment>
<dbReference type="Pfam" id="PF02518">
    <property type="entry name" value="HATPase_c"/>
    <property type="match status" value="1"/>
</dbReference>
<dbReference type="InterPro" id="IPR000014">
    <property type="entry name" value="PAS"/>
</dbReference>
<dbReference type="InterPro" id="IPR004358">
    <property type="entry name" value="Sig_transdc_His_kin-like_C"/>
</dbReference>
<dbReference type="InterPro" id="IPR035965">
    <property type="entry name" value="PAS-like_dom_sf"/>
</dbReference>
<dbReference type="GO" id="GO:0000155">
    <property type="term" value="F:phosphorelay sensor kinase activity"/>
    <property type="evidence" value="ECO:0007669"/>
    <property type="project" value="InterPro"/>
</dbReference>
<dbReference type="CDD" id="cd00075">
    <property type="entry name" value="HATPase"/>
    <property type="match status" value="1"/>
</dbReference>
<dbReference type="PANTHER" id="PTHR43711">
    <property type="entry name" value="TWO-COMPONENT HISTIDINE KINASE"/>
    <property type="match status" value="1"/>
</dbReference>
<dbReference type="InterPro" id="IPR050736">
    <property type="entry name" value="Sensor_HK_Regulatory"/>
</dbReference>
<reference evidence="8 9" key="1">
    <citation type="submission" date="2020-07" db="EMBL/GenBank/DDBJ databases">
        <authorList>
            <person name="Sun Q."/>
        </authorList>
    </citation>
    <scope>NUCLEOTIDE SEQUENCE [LARGE SCALE GENOMIC DNA]</scope>
    <source>
        <strain evidence="8 9">CGMCC 1.13654</strain>
    </source>
</reference>
<dbReference type="SMART" id="SM00091">
    <property type="entry name" value="PAS"/>
    <property type="match status" value="3"/>
</dbReference>
<dbReference type="SUPFAM" id="SSF55874">
    <property type="entry name" value="ATPase domain of HSP90 chaperone/DNA topoisomerase II/histidine kinase"/>
    <property type="match status" value="1"/>
</dbReference>
<keyword evidence="5" id="KW-0418">Kinase</keyword>
<dbReference type="InterPro" id="IPR003594">
    <property type="entry name" value="HATPase_dom"/>
</dbReference>
<feature type="domain" description="Histidine kinase" evidence="7">
    <location>
        <begin position="562"/>
        <end position="781"/>
    </location>
</feature>
<dbReference type="PANTHER" id="PTHR43711:SF26">
    <property type="entry name" value="SENSOR HISTIDINE KINASE RCSC"/>
    <property type="match status" value="1"/>
</dbReference>
<dbReference type="Gene3D" id="3.30.565.10">
    <property type="entry name" value="Histidine kinase-like ATPase, C-terminal domain"/>
    <property type="match status" value="1"/>
</dbReference>
<evidence type="ECO:0000313" key="8">
    <source>
        <dbReference type="EMBL" id="MBA2936279.1"/>
    </source>
</evidence>
<keyword evidence="6" id="KW-0902">Two-component regulatory system</keyword>
<comment type="catalytic activity">
    <reaction evidence="1">
        <text>ATP + protein L-histidine = ADP + protein N-phospho-L-histidine.</text>
        <dbReference type="EC" id="2.7.13.3"/>
    </reaction>
</comment>
<dbReference type="RefSeq" id="WP_160364150.1">
    <property type="nucleotide sequence ID" value="NZ_JACEIB010000027.1"/>
</dbReference>
<keyword evidence="9" id="KW-1185">Reference proteome</keyword>
<evidence type="ECO:0000256" key="1">
    <source>
        <dbReference type="ARBA" id="ARBA00000085"/>
    </source>
</evidence>
<accession>A0A838LCB5</accession>
<sequence length="782" mass="85975">MIVLDPLHATLAGLILAVWLAAAVVAVTLGWRRHNAARSGVAELGRLRYMLAGAPALPVLVSSDGRLRAHERVADWFGLDRMPRHLSDLSPRLEPGDAEALARDILAVQRGGAEFQRALRPIDARRVLLVRGRPAAAALGEGAALLWLFDATESEEEIARLEGERDRLAGALDALAGLIEAAPIPMWHRSPDLRLSLVNSAYMRAVDGESAHDVIERGLELIDGQGPGSPLATAAAARDEGEMSVRTVPATIGGERRMLRVVDVPLGVSGIAGYAIDIEEIEQARQDLVRFAEAQRDMLDRLSAGVAQFDSSRHMTFSNAAFQRLFAMLPEWIADRPEFDRVLERMREADRLPESRDFPGWKAERRRWFLSEEAQEEAWQLPSGTHLRVVAQPLPDGGILMIFEDRTEQVRLRSEADTLLRVRTATFNNMNEAVGVFAADGRLHLWNNRFSDVWQLSEEELARHPRVDALVNMVAPRLANPARAGLIRELVRLATAERQRRAGRIAFADGRHFQFAAVPLPDGNALFTLLDITDSRRAEQALRDRAAALEEGDRVKSAFMATMSYELRTPLTSIGGFAEMLQAGFAGPLTTRGDEYVRSILSASARLGQLIDEVLDLTRSAAGNLDLEHVPIELETLCRGLAGDLAAQAEQRKLEMIVAIEPSAGVVTGDVRRLRQAIENVLRNAVDYTPEGGRIFFHASGDVEQATVVVSDNGNGIAPESRAKLFDPFHRVSDRGDRREGSIGLGLPLTRHYIEAHGGEVMLDTEIGQGTTISIRLPRIRA</sequence>
<keyword evidence="4" id="KW-0808">Transferase</keyword>
<evidence type="ECO:0000256" key="2">
    <source>
        <dbReference type="ARBA" id="ARBA00012438"/>
    </source>
</evidence>
<dbReference type="Gene3D" id="1.10.287.130">
    <property type="match status" value="1"/>
</dbReference>
<keyword evidence="3" id="KW-0597">Phosphoprotein</keyword>
<dbReference type="FunFam" id="3.30.565.10:FF:000006">
    <property type="entry name" value="Sensor histidine kinase WalK"/>
    <property type="match status" value="1"/>
</dbReference>
<dbReference type="Pfam" id="PF12860">
    <property type="entry name" value="PAS_7"/>
    <property type="match status" value="2"/>
</dbReference>
<dbReference type="PROSITE" id="PS50109">
    <property type="entry name" value="HIS_KIN"/>
    <property type="match status" value="1"/>
</dbReference>
<organism evidence="8 9">
    <name type="scientific">Sphingomonas chungangi</name>
    <dbReference type="NCBI Taxonomy" id="2683589"/>
    <lineage>
        <taxon>Bacteria</taxon>
        <taxon>Pseudomonadati</taxon>
        <taxon>Pseudomonadota</taxon>
        <taxon>Alphaproteobacteria</taxon>
        <taxon>Sphingomonadales</taxon>
        <taxon>Sphingomonadaceae</taxon>
        <taxon>Sphingomonas</taxon>
    </lineage>
</organism>
<dbReference type="Proteomes" id="UP000570166">
    <property type="component" value="Unassembled WGS sequence"/>
</dbReference>
<dbReference type="EMBL" id="JACEIB010000027">
    <property type="protein sequence ID" value="MBA2936279.1"/>
    <property type="molecule type" value="Genomic_DNA"/>
</dbReference>